<feature type="region of interest" description="Disordered" evidence="3">
    <location>
        <begin position="190"/>
        <end position="212"/>
    </location>
</feature>
<dbReference type="HAMAP" id="MF_01082">
    <property type="entry name" value="TruD"/>
    <property type="match status" value="1"/>
</dbReference>
<dbReference type="InterPro" id="IPR020119">
    <property type="entry name" value="PsdUridine_synth_TruD_CS"/>
</dbReference>
<dbReference type="InterPro" id="IPR050170">
    <property type="entry name" value="TruD_pseudoU_synthase"/>
</dbReference>
<accession>A0A4Y8UI64</accession>
<dbReference type="Gene3D" id="3.30.2350.20">
    <property type="entry name" value="TruD, catalytic domain"/>
    <property type="match status" value="2"/>
</dbReference>
<dbReference type="Pfam" id="PF01142">
    <property type="entry name" value="TruD"/>
    <property type="match status" value="1"/>
</dbReference>
<dbReference type="EMBL" id="SPIA01000003">
    <property type="protein sequence ID" value="TFH67419.1"/>
    <property type="molecule type" value="Genomic_DNA"/>
</dbReference>
<gene>
    <name evidence="2" type="primary">truD</name>
    <name evidence="4" type="ORF">E3W66_07970</name>
</gene>
<evidence type="ECO:0000313" key="4">
    <source>
        <dbReference type="EMBL" id="TFH67419.1"/>
    </source>
</evidence>
<dbReference type="EC" id="5.4.99.27" evidence="2"/>
<dbReference type="InterPro" id="IPR020103">
    <property type="entry name" value="PsdUridine_synth_cat_dom_sf"/>
</dbReference>
<reference evidence="4 5" key="1">
    <citation type="submission" date="2019-03" db="EMBL/GenBank/DDBJ databases">
        <title>Draft genome of Gammaproteobacteria bacterium LSUCC0057, a member of the SAR92 clade.</title>
        <authorList>
            <person name="Lanclos V.C."/>
            <person name="Doiron C."/>
            <person name="Henson M.W."/>
            <person name="Thrash J.C."/>
        </authorList>
    </citation>
    <scope>NUCLEOTIDE SEQUENCE [LARGE SCALE GENOMIC DNA]</scope>
    <source>
        <strain evidence="4 5">LSUCC0057</strain>
    </source>
</reference>
<dbReference type="PROSITE" id="PS01268">
    <property type="entry name" value="UPF0024"/>
    <property type="match status" value="1"/>
</dbReference>
<comment type="similarity">
    <text evidence="2">Belongs to the pseudouridine synthase TruD family.</text>
</comment>
<comment type="catalytic activity">
    <reaction evidence="2">
        <text>uridine(13) in tRNA = pseudouridine(13) in tRNA</text>
        <dbReference type="Rhea" id="RHEA:42540"/>
        <dbReference type="Rhea" id="RHEA-COMP:10105"/>
        <dbReference type="Rhea" id="RHEA-COMP:10106"/>
        <dbReference type="ChEBI" id="CHEBI:65314"/>
        <dbReference type="ChEBI" id="CHEBI:65315"/>
        <dbReference type="EC" id="5.4.99.27"/>
    </reaction>
</comment>
<comment type="caution">
    <text evidence="4">The sequence shown here is derived from an EMBL/GenBank/DDBJ whole genome shotgun (WGS) entry which is preliminary data.</text>
</comment>
<proteinExistence type="inferred from homology"/>
<keyword evidence="2" id="KW-0413">Isomerase</keyword>
<dbReference type="GO" id="GO:0160150">
    <property type="term" value="F:tRNA pseudouridine(13) synthase activity"/>
    <property type="evidence" value="ECO:0007669"/>
    <property type="project" value="UniProtKB-EC"/>
</dbReference>
<evidence type="ECO:0000256" key="3">
    <source>
        <dbReference type="SAM" id="MobiDB-lite"/>
    </source>
</evidence>
<dbReference type="PANTHER" id="PTHR47811:SF1">
    <property type="entry name" value="TRNA PSEUDOURIDINE SYNTHASE D"/>
    <property type="match status" value="1"/>
</dbReference>
<keyword evidence="1 2" id="KW-0819">tRNA processing</keyword>
<name>A0A4Y8UI64_9GAMM</name>
<dbReference type="Proteomes" id="UP000298133">
    <property type="component" value="Unassembled WGS sequence"/>
</dbReference>
<keyword evidence="5" id="KW-1185">Reference proteome</keyword>
<dbReference type="GO" id="GO:0003723">
    <property type="term" value="F:RNA binding"/>
    <property type="evidence" value="ECO:0007669"/>
    <property type="project" value="InterPro"/>
</dbReference>
<dbReference type="GO" id="GO:0031119">
    <property type="term" value="P:tRNA pseudouridine synthesis"/>
    <property type="evidence" value="ECO:0007669"/>
    <property type="project" value="UniProtKB-UniRule"/>
</dbReference>
<dbReference type="PANTHER" id="PTHR47811">
    <property type="entry name" value="TRNA PSEUDOURIDINE SYNTHASE D"/>
    <property type="match status" value="1"/>
</dbReference>
<dbReference type="InterPro" id="IPR001656">
    <property type="entry name" value="PsdUridine_synth_TruD"/>
</dbReference>
<dbReference type="AlphaFoldDB" id="A0A4Y8UI64"/>
<protein>
    <recommendedName>
        <fullName evidence="2">tRNA pseudouridine synthase D</fullName>
        <ecNumber evidence="2">5.4.99.27</ecNumber>
    </recommendedName>
    <alternativeName>
        <fullName evidence="2">tRNA pseudouridine(13) synthase</fullName>
    </alternativeName>
    <alternativeName>
        <fullName evidence="2">tRNA pseudouridylate synthase D</fullName>
    </alternativeName>
    <alternativeName>
        <fullName evidence="2">tRNA-uridine isomerase D</fullName>
    </alternativeName>
</protein>
<evidence type="ECO:0000313" key="5">
    <source>
        <dbReference type="Proteomes" id="UP000298133"/>
    </source>
</evidence>
<dbReference type="GO" id="GO:0005829">
    <property type="term" value="C:cytosol"/>
    <property type="evidence" value="ECO:0007669"/>
    <property type="project" value="TreeGrafter"/>
</dbReference>
<dbReference type="OrthoDB" id="1550679at2"/>
<dbReference type="SUPFAM" id="SSF55120">
    <property type="entry name" value="Pseudouridine synthase"/>
    <property type="match status" value="1"/>
</dbReference>
<feature type="active site" description="Nucleophile" evidence="2">
    <location>
        <position position="84"/>
    </location>
</feature>
<evidence type="ECO:0000256" key="2">
    <source>
        <dbReference type="HAMAP-Rule" id="MF_01082"/>
    </source>
</evidence>
<sequence length="361" mass="39649">MIAAAQHPEQLAYYHGAALADALFKARPDDFVVHEQFIPTFNAAGEHLYVLVEKREQNTQWVAAQLAQAAAIAPNAVGFCGLKDRRAVTRQWFSLHLPGRDIAVSSLAGHGYTLLESGRGLQKLRRGDHSGNYFSVVLRQLQVAPEQLQERLERLDGGGFANYFGAQRFGRDASNLAEVERLVTAGKLVGDRGRQRSRARQKSRSGQRPSAVNHNGLLLSAARSWLFNQVLHARLSASCEPLLTSDDGPLWGRGRSLAAPPLAAAEAQWLAPWQHWCEALEHSGLQQQRRPLLAFPQQLQWQWLDGDTLQLSFYLAAGEYATSLLRELVTLRQPVPTAAAGAIDCAIVAPANNSRCGGDKV</sequence>
<feature type="compositionally biased region" description="Basic residues" evidence="3">
    <location>
        <begin position="195"/>
        <end position="205"/>
    </location>
</feature>
<evidence type="ECO:0000256" key="1">
    <source>
        <dbReference type="ARBA" id="ARBA00022694"/>
    </source>
</evidence>
<comment type="function">
    <text evidence="2">Responsible for synthesis of pseudouridine from uracil-13 in transfer RNAs.</text>
</comment>
<dbReference type="InterPro" id="IPR042214">
    <property type="entry name" value="TruD_catalytic"/>
</dbReference>
<organism evidence="4 5">
    <name type="scientific">Gammaproteobacteria bacterium LSUCC0057</name>
    <dbReference type="NCBI Taxonomy" id="2559237"/>
    <lineage>
        <taxon>Bacteria</taxon>
        <taxon>Pseudomonadati</taxon>
        <taxon>Pseudomonadota</taxon>
        <taxon>Gammaproteobacteria</taxon>
        <taxon>Cellvibrionales</taxon>
        <taxon>Porticoccaceae</taxon>
        <taxon>SAR92 clade</taxon>
    </lineage>
</organism>